<reference evidence="2 3" key="1">
    <citation type="submission" date="2018-07" db="EMBL/GenBank/DDBJ databases">
        <title>Genome sequencing of Runella.</title>
        <authorList>
            <person name="Baek M.-G."/>
            <person name="Yi H."/>
        </authorList>
    </citation>
    <scope>NUCLEOTIDE SEQUENCE [LARGE SCALE GENOMIC DNA]</scope>
    <source>
        <strain evidence="2 3">HYN0085</strain>
        <plasmid evidence="2 3">unnamed4</plasmid>
    </source>
</reference>
<geneLocation type="plasmid" evidence="2 3">
    <name>unnamed4</name>
</geneLocation>
<protein>
    <recommendedName>
        <fullName evidence="4">FlgO domain-containing protein</fullName>
    </recommendedName>
</protein>
<dbReference type="RefSeq" id="WP_114070689.1">
    <property type="nucleotide sequence ID" value="NZ_CP030854.1"/>
</dbReference>
<keyword evidence="3" id="KW-1185">Reference proteome</keyword>
<proteinExistence type="predicted"/>
<keyword evidence="1" id="KW-0732">Signal</keyword>
<accession>A0A344TTH8</accession>
<feature type="signal peptide" evidence="1">
    <location>
        <begin position="1"/>
        <end position="24"/>
    </location>
</feature>
<organism evidence="2 3">
    <name type="scientific">Runella rosea</name>
    <dbReference type="NCBI Taxonomy" id="2259595"/>
    <lineage>
        <taxon>Bacteria</taxon>
        <taxon>Pseudomonadati</taxon>
        <taxon>Bacteroidota</taxon>
        <taxon>Cytophagia</taxon>
        <taxon>Cytophagales</taxon>
        <taxon>Spirosomataceae</taxon>
        <taxon>Runella</taxon>
    </lineage>
</organism>
<dbReference type="Proteomes" id="UP000251993">
    <property type="component" value="Plasmid unnamed4"/>
</dbReference>
<dbReference type="EMBL" id="CP030854">
    <property type="protein sequence ID" value="AXE21949.1"/>
    <property type="molecule type" value="Genomic_DNA"/>
</dbReference>
<sequence length="186" mass="19924">MKRMMNNLIAVVILGTALAGGALAQSPSTGSSIKTEKVQMAVVEFTPEPNASGMTTEAKRQLQASIAFRLMKTNRFHVVDVRHTREASQADLVAVNGASTAAAVRVGKQLGVSYVLTGTVVEYNTKGSATLKTRLVEVATGKVKHTDELSHQSPKEMRTGGDVEMKTYVLLPITLRLAETLTAEIL</sequence>
<evidence type="ECO:0000256" key="1">
    <source>
        <dbReference type="SAM" id="SignalP"/>
    </source>
</evidence>
<feature type="chain" id="PRO_5016748479" description="FlgO domain-containing protein" evidence="1">
    <location>
        <begin position="25"/>
        <end position="186"/>
    </location>
</feature>
<evidence type="ECO:0008006" key="4">
    <source>
        <dbReference type="Google" id="ProtNLM"/>
    </source>
</evidence>
<evidence type="ECO:0000313" key="3">
    <source>
        <dbReference type="Proteomes" id="UP000251993"/>
    </source>
</evidence>
<gene>
    <name evidence="2" type="ORF">DR864_29235</name>
</gene>
<evidence type="ECO:0000313" key="2">
    <source>
        <dbReference type="EMBL" id="AXE21949.1"/>
    </source>
</evidence>
<dbReference type="OrthoDB" id="954333at2"/>
<dbReference type="KEGG" id="run:DR864_29235"/>
<dbReference type="Gene3D" id="3.40.50.10610">
    <property type="entry name" value="ABC-type transport auxiliary lipoprotein component"/>
    <property type="match status" value="1"/>
</dbReference>
<name>A0A344TTH8_9BACT</name>
<keyword evidence="2" id="KW-0614">Plasmid</keyword>
<dbReference type="AlphaFoldDB" id="A0A344TTH8"/>